<reference evidence="2 3" key="1">
    <citation type="journal article" date="2023" name="Int. J. Syst. Evol. Microbiol.">
        <title>Winogradskyella bathintestinalis sp. nov., isolated from the intestine of the deep-sea loosejaw dragonfish, Malacosteus niger.</title>
        <authorList>
            <person name="Uniacke-Lowe S."/>
            <person name="Johnson C.N."/>
            <person name="Stanton C."/>
            <person name="Hill C."/>
            <person name="Ross P."/>
        </authorList>
    </citation>
    <scope>NUCLEOTIDE SEQUENCE [LARGE SCALE GENOMIC DNA]</scope>
    <source>
        <strain evidence="2 3">APC 3343</strain>
    </source>
</reference>
<feature type="compositionally biased region" description="Basic and acidic residues" evidence="1">
    <location>
        <begin position="9"/>
        <end position="61"/>
    </location>
</feature>
<dbReference type="Proteomes" id="UP001231197">
    <property type="component" value="Unassembled WGS sequence"/>
</dbReference>
<evidence type="ECO:0000313" key="3">
    <source>
        <dbReference type="Proteomes" id="UP001231197"/>
    </source>
</evidence>
<sequence length="102" mass="11688">MESNKNKSKKTDKSYNADITKQDLNKLGERTVEQRTDHKGDDVQFTNRERPVDFTGKELDVPGRNIPSTKATNTNKLKDEENQLYSQGSGHNDHLEDSENHE</sequence>
<organism evidence="2 3">
    <name type="scientific">Winogradskyella bathintestinalis</name>
    <dbReference type="NCBI Taxonomy" id="3035208"/>
    <lineage>
        <taxon>Bacteria</taxon>
        <taxon>Pseudomonadati</taxon>
        <taxon>Bacteroidota</taxon>
        <taxon>Flavobacteriia</taxon>
        <taxon>Flavobacteriales</taxon>
        <taxon>Flavobacteriaceae</taxon>
        <taxon>Winogradskyella</taxon>
    </lineage>
</organism>
<gene>
    <name evidence="2" type="ORF">QMA06_12795</name>
</gene>
<feature type="compositionally biased region" description="Basic and acidic residues" evidence="1">
    <location>
        <begin position="91"/>
        <end position="102"/>
    </location>
</feature>
<comment type="caution">
    <text evidence="2">The sequence shown here is derived from an EMBL/GenBank/DDBJ whole genome shotgun (WGS) entry which is preliminary data.</text>
</comment>
<accession>A0ABT7ZX58</accession>
<dbReference type="EMBL" id="JASDDK010000005">
    <property type="protein sequence ID" value="MDN3493595.1"/>
    <property type="molecule type" value="Genomic_DNA"/>
</dbReference>
<feature type="compositionally biased region" description="Polar residues" evidence="1">
    <location>
        <begin position="66"/>
        <end position="75"/>
    </location>
</feature>
<keyword evidence="3" id="KW-1185">Reference proteome</keyword>
<proteinExistence type="predicted"/>
<evidence type="ECO:0000313" key="2">
    <source>
        <dbReference type="EMBL" id="MDN3493595.1"/>
    </source>
</evidence>
<name>A0ABT7ZX58_9FLAO</name>
<dbReference type="RefSeq" id="WP_290207265.1">
    <property type="nucleotide sequence ID" value="NZ_JASDDK010000005.1"/>
</dbReference>
<protein>
    <submittedName>
        <fullName evidence="2">Uncharacterized protein</fullName>
    </submittedName>
</protein>
<evidence type="ECO:0000256" key="1">
    <source>
        <dbReference type="SAM" id="MobiDB-lite"/>
    </source>
</evidence>
<feature type="region of interest" description="Disordered" evidence="1">
    <location>
        <begin position="1"/>
        <end position="102"/>
    </location>
</feature>